<proteinExistence type="predicted"/>
<reference evidence="3" key="1">
    <citation type="submission" date="2020-07" db="EMBL/GenBank/DDBJ databases">
        <title>Genome sequence and genetic diversity analysis of an under-domesticated orphan crop, white fonio (Digitaria exilis).</title>
        <authorList>
            <person name="Bennetzen J.L."/>
            <person name="Chen S."/>
            <person name="Ma X."/>
            <person name="Wang X."/>
            <person name="Yssel A.E.J."/>
            <person name="Chaluvadi S.R."/>
            <person name="Johnson M."/>
            <person name="Gangashetty P."/>
            <person name="Hamidou F."/>
            <person name="Sanogo M.D."/>
            <person name="Zwaenepoel A."/>
            <person name="Wallace J."/>
            <person name="Van De Peer Y."/>
            <person name="Van Deynze A."/>
        </authorList>
    </citation>
    <scope>NUCLEOTIDE SEQUENCE</scope>
    <source>
        <tissue evidence="3">Leaves</tissue>
    </source>
</reference>
<feature type="domain" description="DUF1618" evidence="2">
    <location>
        <begin position="704"/>
        <end position="828"/>
    </location>
</feature>
<feature type="domain" description="DUF1618" evidence="2">
    <location>
        <begin position="234"/>
        <end position="364"/>
    </location>
</feature>
<dbReference type="Pfam" id="PF07762">
    <property type="entry name" value="DUF1618"/>
    <property type="match status" value="2"/>
</dbReference>
<dbReference type="EMBL" id="JACEFO010003178">
    <property type="protein sequence ID" value="KAF8643695.1"/>
    <property type="molecule type" value="Genomic_DNA"/>
</dbReference>
<dbReference type="PANTHER" id="PTHR33086:SF59">
    <property type="entry name" value="EXPRESSED PROTEIN"/>
    <property type="match status" value="1"/>
</dbReference>
<name>A0A835A1I5_9POAL</name>
<evidence type="ECO:0000313" key="4">
    <source>
        <dbReference type="Proteomes" id="UP000636709"/>
    </source>
</evidence>
<gene>
    <name evidence="3" type="ORF">HU200_066758</name>
</gene>
<sequence>MASSSSPRPWVVLGRIAVVPGAAAVGQGSGAAPAAAVGQASGAAAAAVGQGSADVTFTISPAPQVSVVAISPRLLPEAITHREPDNPSVLAVDASGGLLLINVILRRASASQPIIVDVPGQARYVLVHGFVASYLVVDTAANTAYSIPQPGILKEASRVGILRSPSGLSGAAGYVVAELQLTHNSGNVQLLYFESRTGQWARKRIPSPIPSRFPIPPDRFSPDCVLSHDGRLWWVDVSYGLITWDSLSRPLALSFVELPPHKAFHYRGPKVPDLDKHRCVRVSNDRLCFIDMDSNNINAGGMRKISVWTLEANLHSTPISAKWSLQSETIFQTIWSHNSYRATQLPKRMPTLAFIHPTKPWVVYFFLENHLFGIDLRGHSPIVVDCDDYRSVLPSGLVSSRSFHAWEGELQYICSTLSGDTKPDFQVQRYEKNHMQCIYVSIYDIIRFDDSDFFLLFSQEIHGSSHDEDAITAVENTSANVVPVLCIHIPHPLWGVRHRLDQSKVEGQRQRKVTSQSKPRRKDIPIRGKDTPSMAPPQWVVLSRSPHTSRDLPKGAGISLALDSPPRISQLLVPPSLVVSTVLTADPSGILLLSAGSCGPDPLVAAGASSYDLWDAALETLSHVPAPVRPVNDTGVAGLIVIRGRLGQYHVMVAELSVGGGAATLRCFSTETSKWIHKDLRSPLMKHRRWSSAYALSYKGRLWWVDLLLGLVTCDPFADIPELQFVPLPSCYRLFLWHGEEGRRKGLSNDRCVSLSCGKLRLVVINRRTPLPRIKLWTLADYESGKWNLDYDFPIEDIWAHQSYYNIGLPNKRPVVAFVHPYNAHVVYFFLEQKLFAVNLQTKEVTESVSNERDHGDQILAWELQPSLRMDLSGPSSTQESRSTFDFDTVADSFREAYSHALCDMESHQLSRIALAYLNRKKKPEDNMFKLSDCLYLQTFVEDNNITMKKYAHLNFYAEISSKKVLVFAEFHTDAVADEDRNEWTLSSCKTLTSNYIGNTFSTKCLWL</sequence>
<keyword evidence="4" id="KW-1185">Reference proteome</keyword>
<protein>
    <recommendedName>
        <fullName evidence="2">DUF1618 domain-containing protein</fullName>
    </recommendedName>
</protein>
<dbReference type="AlphaFoldDB" id="A0A835A1I5"/>
<feature type="region of interest" description="Disordered" evidence="1">
    <location>
        <begin position="500"/>
        <end position="538"/>
    </location>
</feature>
<evidence type="ECO:0000256" key="1">
    <source>
        <dbReference type="SAM" id="MobiDB-lite"/>
    </source>
</evidence>
<comment type="caution">
    <text evidence="3">The sequence shown here is derived from an EMBL/GenBank/DDBJ whole genome shotgun (WGS) entry which is preliminary data.</text>
</comment>
<dbReference type="InterPro" id="IPR011676">
    <property type="entry name" value="DUF1618"/>
</dbReference>
<evidence type="ECO:0000259" key="2">
    <source>
        <dbReference type="Pfam" id="PF07762"/>
    </source>
</evidence>
<dbReference type="Proteomes" id="UP000636709">
    <property type="component" value="Unassembled WGS sequence"/>
</dbReference>
<evidence type="ECO:0000313" key="3">
    <source>
        <dbReference type="EMBL" id="KAF8643695.1"/>
    </source>
</evidence>
<dbReference type="PANTHER" id="PTHR33086">
    <property type="entry name" value="OS05G0468200 PROTEIN-RELATED"/>
    <property type="match status" value="1"/>
</dbReference>
<organism evidence="3 4">
    <name type="scientific">Digitaria exilis</name>
    <dbReference type="NCBI Taxonomy" id="1010633"/>
    <lineage>
        <taxon>Eukaryota</taxon>
        <taxon>Viridiplantae</taxon>
        <taxon>Streptophyta</taxon>
        <taxon>Embryophyta</taxon>
        <taxon>Tracheophyta</taxon>
        <taxon>Spermatophyta</taxon>
        <taxon>Magnoliopsida</taxon>
        <taxon>Liliopsida</taxon>
        <taxon>Poales</taxon>
        <taxon>Poaceae</taxon>
        <taxon>PACMAD clade</taxon>
        <taxon>Panicoideae</taxon>
        <taxon>Panicodae</taxon>
        <taxon>Paniceae</taxon>
        <taxon>Anthephorinae</taxon>
        <taxon>Digitaria</taxon>
    </lineage>
</organism>
<feature type="compositionally biased region" description="Basic and acidic residues" evidence="1">
    <location>
        <begin position="500"/>
        <end position="509"/>
    </location>
</feature>
<accession>A0A835A1I5</accession>
<dbReference type="OrthoDB" id="622835at2759"/>